<dbReference type="GO" id="GO:0008569">
    <property type="term" value="F:minus-end-directed microtubule motor activity"/>
    <property type="evidence" value="ECO:0007669"/>
    <property type="project" value="InterPro"/>
</dbReference>
<evidence type="ECO:0000259" key="21">
    <source>
        <dbReference type="Pfam" id="PF12780"/>
    </source>
</evidence>
<comment type="caution">
    <text evidence="27">The sequence shown here is derived from an EMBL/GenBank/DDBJ whole genome shotgun (WGS) entry which is preliminary data.</text>
</comment>
<dbReference type="Gene3D" id="3.20.180.20">
    <property type="entry name" value="Dynein heavy chain, N-terminal domain 2"/>
    <property type="match status" value="1"/>
</dbReference>
<dbReference type="Pfam" id="PF17857">
    <property type="entry name" value="AAA_lid_1"/>
    <property type="match status" value="1"/>
</dbReference>
<dbReference type="InterPro" id="IPR042219">
    <property type="entry name" value="AAA_lid_11_sf"/>
</dbReference>
<dbReference type="Gene3D" id="1.10.8.710">
    <property type="match status" value="1"/>
</dbReference>
<gene>
    <name evidence="27" type="ORF">PV327_005668</name>
</gene>
<dbReference type="GO" id="GO:0003341">
    <property type="term" value="P:cilium movement"/>
    <property type="evidence" value="ECO:0007669"/>
    <property type="project" value="UniProtKB-ARBA"/>
</dbReference>
<dbReference type="Pfam" id="PF08393">
    <property type="entry name" value="DHC_N2"/>
    <property type="match status" value="1"/>
</dbReference>
<evidence type="ECO:0000256" key="15">
    <source>
        <dbReference type="ARBA" id="ARBA00023273"/>
    </source>
</evidence>
<dbReference type="FunFam" id="3.40.50.300:FF:000362">
    <property type="entry name" value="Dynein, axonemal, heavy chain 6"/>
    <property type="match status" value="1"/>
</dbReference>
<reference evidence="27" key="2">
    <citation type="submission" date="2023-03" db="EMBL/GenBank/DDBJ databases">
        <authorList>
            <person name="Inwood S.N."/>
            <person name="Skelly J.G."/>
            <person name="Guhlin J."/>
            <person name="Harrop T.W.R."/>
            <person name="Goldson S.G."/>
            <person name="Dearden P.K."/>
        </authorList>
    </citation>
    <scope>NUCLEOTIDE SEQUENCE</scope>
    <source>
        <strain evidence="27">Lincoln</strain>
        <tissue evidence="27">Whole body</tissue>
    </source>
</reference>
<dbReference type="FunFam" id="1.10.287.2620:FF:000002">
    <property type="entry name" value="Dynein heavy chain 2, axonemal"/>
    <property type="match status" value="1"/>
</dbReference>
<dbReference type="InterPro" id="IPR024743">
    <property type="entry name" value="Dynein_HC_stalk"/>
</dbReference>
<dbReference type="Gene3D" id="1.20.920.30">
    <property type="match status" value="1"/>
</dbReference>
<dbReference type="Pfam" id="PF12774">
    <property type="entry name" value="AAA_6"/>
    <property type="match status" value="1"/>
</dbReference>
<keyword evidence="14" id="KW-0206">Cytoskeleton</keyword>
<dbReference type="Gene3D" id="1.10.8.1220">
    <property type="match status" value="1"/>
</dbReference>
<dbReference type="Gene3D" id="1.20.1270.280">
    <property type="match status" value="1"/>
</dbReference>
<dbReference type="FunFam" id="1.20.58.1120:FF:000001">
    <property type="entry name" value="dynein heavy chain 2, axonemal"/>
    <property type="match status" value="1"/>
</dbReference>
<reference evidence="27" key="1">
    <citation type="journal article" date="2023" name="bioRxiv">
        <title>Scaffold-level genome assemblies of two parasitoid biocontrol wasps reveal the parthenogenesis mechanism and an associated novel virus.</title>
        <authorList>
            <person name="Inwood S."/>
            <person name="Skelly J."/>
            <person name="Guhlin J."/>
            <person name="Harrop T."/>
            <person name="Goldson S."/>
            <person name="Dearden P."/>
        </authorList>
    </citation>
    <scope>NUCLEOTIDE SEQUENCE</scope>
    <source>
        <strain evidence="27">Lincoln</strain>
        <tissue evidence="27">Whole body</tissue>
    </source>
</reference>
<keyword evidence="4" id="KW-0963">Cytoplasm</keyword>
<dbReference type="FunFam" id="1.10.8.720:FF:000001">
    <property type="entry name" value="dynein heavy chain 7, axonemal"/>
    <property type="match status" value="1"/>
</dbReference>
<dbReference type="GO" id="GO:0005874">
    <property type="term" value="C:microtubule"/>
    <property type="evidence" value="ECO:0007669"/>
    <property type="project" value="UniProtKB-KW"/>
</dbReference>
<organism evidence="27 28">
    <name type="scientific">Microctonus hyperodae</name>
    <name type="common">Parasitoid wasp</name>
    <dbReference type="NCBI Taxonomy" id="165561"/>
    <lineage>
        <taxon>Eukaryota</taxon>
        <taxon>Metazoa</taxon>
        <taxon>Ecdysozoa</taxon>
        <taxon>Arthropoda</taxon>
        <taxon>Hexapoda</taxon>
        <taxon>Insecta</taxon>
        <taxon>Pterygota</taxon>
        <taxon>Neoptera</taxon>
        <taxon>Endopterygota</taxon>
        <taxon>Hymenoptera</taxon>
        <taxon>Apocrita</taxon>
        <taxon>Ichneumonoidea</taxon>
        <taxon>Braconidae</taxon>
        <taxon>Euphorinae</taxon>
        <taxon>Microctonus</taxon>
    </lineage>
</organism>
<dbReference type="Gene3D" id="1.10.8.720">
    <property type="entry name" value="Region D6 of dynein motor"/>
    <property type="match status" value="1"/>
</dbReference>
<dbReference type="InterPro" id="IPR041466">
    <property type="entry name" value="Dynein_AAA5_ext"/>
</dbReference>
<dbReference type="FunFam" id="3.10.490.20:FF:000009">
    <property type="entry name" value="Dynein heavy chain 4"/>
    <property type="match status" value="1"/>
</dbReference>
<proteinExistence type="inferred from homology"/>
<dbReference type="InterPro" id="IPR004273">
    <property type="entry name" value="Dynein_heavy_D6_P-loop"/>
</dbReference>
<feature type="domain" description="Dynein heavy chain linker" evidence="18">
    <location>
        <begin position="682"/>
        <end position="1110"/>
    </location>
</feature>
<feature type="domain" description="Dynein heavy chain hydrolytic ATP-binding dynein motor region" evidence="19">
    <location>
        <begin position="1240"/>
        <end position="1566"/>
    </location>
</feature>
<dbReference type="InterPro" id="IPR024317">
    <property type="entry name" value="Dynein_heavy_chain_D4_dom"/>
</dbReference>
<evidence type="ECO:0000256" key="5">
    <source>
        <dbReference type="ARBA" id="ARBA00022701"/>
    </source>
</evidence>
<keyword evidence="5" id="KW-0493">Microtubule</keyword>
<evidence type="ECO:0000313" key="27">
    <source>
        <dbReference type="EMBL" id="KAK0179976.1"/>
    </source>
</evidence>
<dbReference type="Pfam" id="PF12780">
    <property type="entry name" value="AAA_8"/>
    <property type="match status" value="1"/>
</dbReference>
<feature type="domain" description="Dynein heavy chain C-terminal" evidence="26">
    <location>
        <begin position="3661"/>
        <end position="3957"/>
    </location>
</feature>
<accession>A0AA39G2A3</accession>
<dbReference type="Gene3D" id="1.20.920.20">
    <property type="match status" value="1"/>
</dbReference>
<evidence type="ECO:0000259" key="18">
    <source>
        <dbReference type="Pfam" id="PF08393"/>
    </source>
</evidence>
<dbReference type="FunFam" id="1.10.8.710:FF:000004">
    <property type="entry name" value="Dynein axonemal heavy chain 6"/>
    <property type="match status" value="1"/>
</dbReference>
<evidence type="ECO:0000256" key="10">
    <source>
        <dbReference type="ARBA" id="ARBA00023017"/>
    </source>
</evidence>
<feature type="domain" description="Dynein heavy chain AAA lid" evidence="25">
    <location>
        <begin position="3510"/>
        <end position="3650"/>
    </location>
</feature>
<dbReference type="Pfam" id="PF18198">
    <property type="entry name" value="AAA_lid_11"/>
    <property type="match status" value="1"/>
</dbReference>
<evidence type="ECO:0000256" key="12">
    <source>
        <dbReference type="ARBA" id="ARBA00023069"/>
    </source>
</evidence>
<dbReference type="Gene3D" id="1.20.58.1120">
    <property type="match status" value="1"/>
</dbReference>
<dbReference type="Gene3D" id="6.10.140.1060">
    <property type="match status" value="1"/>
</dbReference>
<evidence type="ECO:0000256" key="8">
    <source>
        <dbReference type="ARBA" id="ARBA00022840"/>
    </source>
</evidence>
<evidence type="ECO:0000259" key="22">
    <source>
        <dbReference type="Pfam" id="PF12781"/>
    </source>
</evidence>
<dbReference type="FunFam" id="1.20.1270.280:FF:000001">
    <property type="entry name" value="dynein heavy chain 7, axonemal"/>
    <property type="match status" value="1"/>
</dbReference>
<evidence type="ECO:0000259" key="25">
    <source>
        <dbReference type="Pfam" id="PF18198"/>
    </source>
</evidence>
<feature type="domain" description="Dynein heavy chain coiled coil stalk" evidence="20">
    <location>
        <begin position="2522"/>
        <end position="2868"/>
    </location>
</feature>
<evidence type="ECO:0000256" key="16">
    <source>
        <dbReference type="SAM" id="Coils"/>
    </source>
</evidence>
<evidence type="ECO:0000259" key="23">
    <source>
        <dbReference type="Pfam" id="PF17852"/>
    </source>
</evidence>
<dbReference type="FunFam" id="3.40.50.300:FF:000044">
    <property type="entry name" value="Dynein heavy chain 5, axonemal"/>
    <property type="match status" value="1"/>
</dbReference>
<keyword evidence="13" id="KW-0505">Motor protein</keyword>
<keyword evidence="11 16" id="KW-0175">Coiled coil</keyword>
<evidence type="ECO:0000256" key="7">
    <source>
        <dbReference type="ARBA" id="ARBA00022741"/>
    </source>
</evidence>
<evidence type="ECO:0000256" key="14">
    <source>
        <dbReference type="ARBA" id="ARBA00023212"/>
    </source>
</evidence>
<dbReference type="GO" id="GO:0031514">
    <property type="term" value="C:motile cilium"/>
    <property type="evidence" value="ECO:0007669"/>
    <property type="project" value="UniProtKB-SubCell"/>
</dbReference>
<feature type="domain" description="Dynein heavy chain ATP-binding dynein motor region" evidence="22">
    <location>
        <begin position="2896"/>
        <end position="3116"/>
    </location>
</feature>
<keyword evidence="28" id="KW-1185">Reference proteome</keyword>
<feature type="domain" description="Dynein heavy chain AAA module D4" evidence="21">
    <location>
        <begin position="2248"/>
        <end position="2508"/>
    </location>
</feature>
<dbReference type="InterPro" id="IPR043157">
    <property type="entry name" value="Dynein_AAA1S"/>
</dbReference>
<dbReference type="GO" id="GO:0051959">
    <property type="term" value="F:dynein light intermediate chain binding"/>
    <property type="evidence" value="ECO:0007669"/>
    <property type="project" value="InterPro"/>
</dbReference>
<dbReference type="Gene3D" id="1.10.287.2620">
    <property type="match status" value="1"/>
</dbReference>
<feature type="coiled-coil region" evidence="16">
    <location>
        <begin position="2748"/>
        <end position="2813"/>
    </location>
</feature>
<dbReference type="FunFam" id="1.20.920.20:FF:000006">
    <property type="entry name" value="Dynein, axonemal, heavy chain 6"/>
    <property type="match status" value="1"/>
</dbReference>
<dbReference type="Pfam" id="PF12781">
    <property type="entry name" value="AAA_9"/>
    <property type="match status" value="1"/>
</dbReference>
<dbReference type="Proteomes" id="UP001168972">
    <property type="component" value="Unassembled WGS sequence"/>
</dbReference>
<keyword evidence="10" id="KW-0243">Dynein</keyword>
<protein>
    <recommendedName>
        <fullName evidence="29">Dynein heavy chain 7, axonemal</fullName>
    </recommendedName>
</protein>
<keyword evidence="8" id="KW-0067">ATP-binding</keyword>
<dbReference type="InterPro" id="IPR042222">
    <property type="entry name" value="Dynein_2_N"/>
</dbReference>
<dbReference type="EMBL" id="JAQQBR010000003">
    <property type="protein sequence ID" value="KAK0179976.1"/>
    <property type="molecule type" value="Genomic_DNA"/>
</dbReference>
<evidence type="ECO:0000256" key="9">
    <source>
        <dbReference type="ARBA" id="ARBA00022846"/>
    </source>
</evidence>
<dbReference type="PANTHER" id="PTHR22878:SF70">
    <property type="entry name" value="DYNEIN HEAVY CHAIN 2, AXONEMAL"/>
    <property type="match status" value="1"/>
</dbReference>
<evidence type="ECO:0000259" key="26">
    <source>
        <dbReference type="Pfam" id="PF18199"/>
    </source>
</evidence>
<dbReference type="Gene3D" id="3.40.50.300">
    <property type="entry name" value="P-loop containing nucleotide triphosphate hydrolases"/>
    <property type="match status" value="5"/>
</dbReference>
<dbReference type="Pfam" id="PF12777">
    <property type="entry name" value="MT"/>
    <property type="match status" value="1"/>
</dbReference>
<dbReference type="InterPro" id="IPR041228">
    <property type="entry name" value="Dynein_C"/>
</dbReference>
<dbReference type="FunFam" id="3.20.180.20:FF:000003">
    <property type="entry name" value="Dynein heavy chain 12, axonemal"/>
    <property type="match status" value="1"/>
</dbReference>
<evidence type="ECO:0000256" key="2">
    <source>
        <dbReference type="ARBA" id="ARBA00004430"/>
    </source>
</evidence>
<evidence type="ECO:0000259" key="17">
    <source>
        <dbReference type="Pfam" id="PF03028"/>
    </source>
</evidence>
<evidence type="ECO:0000259" key="24">
    <source>
        <dbReference type="Pfam" id="PF17857"/>
    </source>
</evidence>
<dbReference type="FunFam" id="3.40.50.300:FF:002141">
    <property type="entry name" value="Dynein heavy chain"/>
    <property type="match status" value="1"/>
</dbReference>
<keyword evidence="12" id="KW-0969">Cilium</keyword>
<feature type="domain" description="Dynein heavy chain region D6 P-loop" evidence="17">
    <location>
        <begin position="3362"/>
        <end position="3474"/>
    </location>
</feature>
<dbReference type="Gene3D" id="3.10.490.20">
    <property type="match status" value="1"/>
</dbReference>
<dbReference type="InterPro" id="IPR042228">
    <property type="entry name" value="Dynein_linker_3"/>
</dbReference>
<dbReference type="InterPro" id="IPR043160">
    <property type="entry name" value="Dynein_C_barrel"/>
</dbReference>
<dbReference type="FunFam" id="1.10.8.1220:FF:000001">
    <property type="entry name" value="Dynein axonemal heavy chain 5"/>
    <property type="match status" value="1"/>
</dbReference>
<dbReference type="InterPro" id="IPR026983">
    <property type="entry name" value="DHC"/>
</dbReference>
<evidence type="ECO:0000256" key="3">
    <source>
        <dbReference type="ARBA" id="ARBA00008887"/>
    </source>
</evidence>
<evidence type="ECO:0000256" key="6">
    <source>
        <dbReference type="ARBA" id="ARBA00022737"/>
    </source>
</evidence>
<dbReference type="Pfam" id="PF12775">
    <property type="entry name" value="AAA_7"/>
    <property type="match status" value="1"/>
</dbReference>
<dbReference type="Gene3D" id="1.10.472.130">
    <property type="match status" value="1"/>
</dbReference>
<dbReference type="FunFam" id="1.20.920.30:FF:000002">
    <property type="entry name" value="Dynein axonemal heavy chain 3"/>
    <property type="match status" value="1"/>
</dbReference>
<feature type="domain" description="Dynein heavy chain 3 AAA+ lid" evidence="24">
    <location>
        <begin position="2088"/>
        <end position="2186"/>
    </location>
</feature>
<dbReference type="PANTHER" id="PTHR22878">
    <property type="entry name" value="DYNEIN HEAVY CHAIN 6, AXONEMAL-LIKE-RELATED"/>
    <property type="match status" value="1"/>
</dbReference>
<evidence type="ECO:0000256" key="11">
    <source>
        <dbReference type="ARBA" id="ARBA00023054"/>
    </source>
</evidence>
<dbReference type="GO" id="GO:0005524">
    <property type="term" value="F:ATP binding"/>
    <property type="evidence" value="ECO:0007669"/>
    <property type="project" value="UniProtKB-KW"/>
</dbReference>
<dbReference type="InterPro" id="IPR035706">
    <property type="entry name" value="AAA_9"/>
</dbReference>
<name>A0AA39G2A3_MICHY</name>
<dbReference type="FunFam" id="1.20.140.100:FF:000004">
    <property type="entry name" value="Dynein axonemal heavy chain 6"/>
    <property type="match status" value="1"/>
</dbReference>
<dbReference type="Pfam" id="PF03028">
    <property type="entry name" value="Dynein_heavy"/>
    <property type="match status" value="1"/>
</dbReference>
<keyword evidence="7" id="KW-0547">Nucleotide-binding</keyword>
<dbReference type="FunFam" id="3.40.50.300:FF:001328">
    <property type="entry name" value="Dynein heavy chain 6, axonemal"/>
    <property type="match status" value="1"/>
</dbReference>
<dbReference type="InterPro" id="IPR041658">
    <property type="entry name" value="AAA_lid_11"/>
</dbReference>
<dbReference type="GO" id="GO:0045505">
    <property type="term" value="F:dynein intermediate chain binding"/>
    <property type="evidence" value="ECO:0007669"/>
    <property type="project" value="InterPro"/>
</dbReference>
<dbReference type="InterPro" id="IPR041589">
    <property type="entry name" value="DNAH3_AAA_lid_1"/>
</dbReference>
<feature type="domain" description="Dynein heavy chain AAA 5 extension" evidence="23">
    <location>
        <begin position="1732"/>
        <end position="1868"/>
    </location>
</feature>
<evidence type="ECO:0000259" key="20">
    <source>
        <dbReference type="Pfam" id="PF12777"/>
    </source>
</evidence>
<evidence type="ECO:0008006" key="29">
    <source>
        <dbReference type="Google" id="ProtNLM"/>
    </source>
</evidence>
<dbReference type="InterPro" id="IPR013602">
    <property type="entry name" value="Dynein_heavy_linker"/>
</dbReference>
<keyword evidence="15" id="KW-0966">Cell projection</keyword>
<dbReference type="SUPFAM" id="SSF52540">
    <property type="entry name" value="P-loop containing nucleoside triphosphate hydrolases"/>
    <property type="match status" value="4"/>
</dbReference>
<evidence type="ECO:0000256" key="13">
    <source>
        <dbReference type="ARBA" id="ARBA00023175"/>
    </source>
</evidence>
<dbReference type="FunFam" id="3.40.50.300:FF:001145">
    <property type="entry name" value="Putative dynein heavy chain"/>
    <property type="match status" value="1"/>
</dbReference>
<dbReference type="InterPro" id="IPR027417">
    <property type="entry name" value="P-loop_NTPase"/>
</dbReference>
<dbReference type="GO" id="GO:0005858">
    <property type="term" value="C:axonemal dynein complex"/>
    <property type="evidence" value="ECO:0007669"/>
    <property type="project" value="UniProtKB-ARBA"/>
</dbReference>
<evidence type="ECO:0000256" key="4">
    <source>
        <dbReference type="ARBA" id="ARBA00022490"/>
    </source>
</evidence>
<keyword evidence="9" id="KW-0282">Flagellum</keyword>
<dbReference type="Gene3D" id="1.20.140.100">
    <property type="entry name" value="Dynein heavy chain, N-terminal domain 2"/>
    <property type="match status" value="1"/>
</dbReference>
<evidence type="ECO:0000259" key="19">
    <source>
        <dbReference type="Pfam" id="PF12774"/>
    </source>
</evidence>
<dbReference type="Pfam" id="PF18199">
    <property type="entry name" value="Dynein_C"/>
    <property type="match status" value="1"/>
</dbReference>
<evidence type="ECO:0000256" key="1">
    <source>
        <dbReference type="ARBA" id="ARBA00004230"/>
    </source>
</evidence>
<keyword evidence="6" id="KW-0677">Repeat</keyword>
<dbReference type="Pfam" id="PF17852">
    <property type="entry name" value="Dynein_AAA_lid"/>
    <property type="match status" value="1"/>
</dbReference>
<comment type="subcellular location">
    <subcellularLocation>
        <location evidence="1">Cell projection</location>
        <location evidence="1">Cilium</location>
        <location evidence="1">Flagellum</location>
    </subcellularLocation>
    <subcellularLocation>
        <location evidence="2">Cytoplasm</location>
        <location evidence="2">Cytoskeleton</location>
        <location evidence="2">Cilium axoneme</location>
    </subcellularLocation>
</comment>
<dbReference type="InterPro" id="IPR035699">
    <property type="entry name" value="AAA_6"/>
</dbReference>
<comment type="similarity">
    <text evidence="3">Belongs to the dynein heavy chain family.</text>
</comment>
<sequence length="3961" mass="458001">MSRFPEFNVFHAKTRIPNIDSVGSINEFDTKYFDKSFLSKFHLDKVRATEMEKMMDATSPRTKNKSQKDIVTYTTHECHRNWSQQICFKMMMTFAEQLPTVELLTSWERSIKSLVPKNWRKKFHQLFQSYMDDTKELYLEQMHELGVKSIVSSDFDWKNFEEPHFKFYGRTIHRPRYLHNRRKLATKYFHHHKLIKNIFLQAHLLLPDIICDIEKYREMGFLEPIQFFEDVEADIKKEASVIKNSYYTNIVSLVTTKKYVKDIPNHSLLVFLQCASKLMIFQIISNLMNNMKYTLDVLDNWLCRPLFKFHLKCENHDLFITPEKNQFFSRFHVLLDKIAHCGLFFTPLESYIESKADNEFISAILPEWYMQESYERLDTTLKQLWESLDTYIMELRKKFAVIFNAEMRKEIAEFINGDHSFKSCVDKLEEYNKYIQEIDGLAENEYLTIGQIYLGDAKKQLKEYARIIREHIIQELIKRQRKFNQKICHAFEEVEERILNIPDKTKELLELGKFLTYATSTFMEDMREKINTTLFKMASFINITTLSTDDIELNKETVNWISKIKPIFEKSSSMYEQKKFELEEQLQNKIVDLNNQIDSTFSKQVLFYLNENIVCTIILNFILIIDRLVIMNDMDDANRIREYIEDMRKLVRCLDRMDEQIEDINNEEKLFNFPLTSYPKIQELKDEIFPYYDLIYKALKWQRDCDVWLDGPFEYLDSTTIENRTTDYYTEFNKISKAYKTKIKMQIATDHSNVFRGSIDNSDPHQLPAPIQLCFNLLENVKWFKKYVPLAICFCNPALHQRHWDEMTKIAGFDLTPDAGTTLRKIINQDLMKDLDKYETISVGASKELALHELLQKLIQDWDNVLFNTVPYKDSGVSILTQLDDVQSLLEEHIVKIQAMRGSAFVKPIEDEIKVFYELLLRIQKTIDEWTKVQMQWMYLLPIFSSKDIVAQLPNENIMFQSVNAIFQKAMEIVARDRRVKETAGSVGLYESMKEANELLEKVQDGVVNYLEKKRLFFPRFFFLSNDDMLEILSETKDPLRVQPHLRKCFEGISKLGFNKELEIYSMFSEDKEEIKMQEIISTSAARGCVERWLVQVEKQMVKSIKHEIMMSYFDYEVTERIHWVLIWPGQVVLCVSQIHWSNAVQNCLMTHTISTVKSLYSKLKAQMIDMINLVKGKLTKQNRTTLNALITIDVHAQDVVKLLIDKNITNETDFEWLAQLRYYWEDNVLVRIINATVPYAYEYLGNCPRLVITPLTDRCYRTLIGAYSLHLNGAPEGPAGTGKTETTKDLARAIAVQCVVFNCSEGLDYKNMGKFFKGLASCGAWACFDEFNRIELEVLSVVAQQILCIIQAVRARMVTFDFEGTKLKLNPAVYICITMNPGYAGRSELPDNLKVLFRTVAMMVPDYAMIGEIFLYSSGFATARISSVKIVTTYKLCSEQLSSQSHYDYGMRAVKAVLIAAQNFKLKYPNEDETILLLRSIIDVNLPKFLAHDVPLFQGIISDLFPDINLPVSNYDSLLKAVKEISERKNLQAVPGFLLKIIQTYEMMIVRHGFMLVGDPFGGKTSVLHTLADALTLMEEWGDGNGAKTIYTTINPKSITMGQLYGQFDLVSSEWTDGISAVVFRQYCADESSSRKWLIFDGPVDAVWIENLNTVLDDNKKLCLTSGEVMQMTNVMSMIFETMDLLQASPATVSRCGMIYIEPQVLGWKPFVESWYKTLNPKWSNGHLGIINDLFDWLLQACLDFVRKKCYVSLEAGQINQVVSTLNLFEIFLNDAVENSDDYEKNIDFWIQAAMILAMVWGVGGTLDHDSIEKFNDFYIDIWRNNIEEFPMPESVFTNLISLPTDGIIHDNYYTFKGRGAWKNFEDEVKVEKFIETQSIGQMIIPTIDTIKFQNLFLRFIKYRKRFLLYGDTGTGKSFYIQDIMMNKLDEKNYLPNLITFTARTTAANAQDLVISKLFRRRKGHYGPMGGSHCVVFIDDVNMPAKEIYGAQPAIELLRQAFDHDHWYDLKEPEKIQIFDTMFLCAMCPPGGSRQKIYQRFLRHFNLLSINNFSDESIFRIYSNLALIGLKRHGFAVSDINIIVNNLINATLHIFKKVIADLRPTPQKSHYLFNLRDFSRVITGCAMIRKESVESKVIFTRLWVHEILRVFGDRLVDKTDRQWLFEQLKDTAQKIMKDSFDIVFDNLPKFNDQITELSFSNLIFSNFMDPDAILDDRKYEEVKSMEEFEAVVIQSLEDYNATNKNKMDIVPFRYALEHLARVSRILATPGGSLLMVGVGGSGRQSLTRLAASMADYGLFQPEISSAYGMNEWREDIKDVLKNSGGAGKHLVFLFTEGQIKEDGFLSDIDSLLNSGEVPNLFNAEEKQEMIEMCRLAAQDGDRNLDLSILSVLSFFVNRCKEKLHLMLCFSPIGESFRTRLRLYPSLVNCCTIDWFEIWPEDALEQVAIRFTTNINVENQVKINAVIACKYFHVCAKEISSNFYQQTGRKTYVTSAAFLDLIKTYGDLMSEKQEEITLARHRYLNGLDKLAYAADQIAKMKLTLEQLHPQLETSAKLTTETMEEIERENISVEEATNLMKKDEDAVNLQAEIAGALKAECAADLAAALPILEDALAALNILKPADISMVKTMKNPPKGVKLVMAAICVMLNVPPVKTINSDTGKTTLDYWKPSKKILNDIKFLEHLRNYDKDNIPVSTISNIEKNYLKNKNFEPAIVAKASQAAEGLCKWVRAMVVYDKAIKEVAPKKEKLAAAERDYEDTMAVLNEKRQTLAELNDKLAMLKKSLEETLAKKIDLENQVKNCKNKLNRATKLINGLGGEKDRWLQTAEDLQKSYETLPGDILISCGMIAYLGPYTTRYRIDNIEKWHLYVKNLNIPCSNSFAFIKVLGSEININSWNIFGLPRDIFSTENAIIMSNSKRWSLFIDPQSQANKWIRNMEKSSELKILKLTDKNYMDIIGQSIEYGKPVLIENIGEILDASLDPILNKNIYKVTDEWYITLGEKVIQYDERFRLYMTTKLRNPHYLPEVFNKVTLINFALTIDGLEDQLLGIVVAKERPDLQEKREYLIVQSASNKKALKEVENNILRTLSSSGSTILEDEEAIEILDSSKILSIDIIKKQETSKETEKKIEIFRQSYKPIAKHSSSLYYTLTDLPNIDPMYQYSLSWFINLYVIAIETANKSKILKQRLIFLRDTFTYILYRNVCQSLFEKDKLLYSFILYTTILIATEVIDKEELMFFISGGVAVGQNEKNPAAAWLPEKCWEEINRVNQLKAFRNFSTNFCDNLDPWRNFYDSVNPDKSSIPQPWENNLTKFEKLIIMRMIRPDKVTLKIAQFIKAGMGQKFVIPPPFDISKSYSNSNSLIPLIFILSPGSDPMSALTNFADQTEYSTKFHSISLGQGQGPIAKKLIEQAQIDGSWVCLQNCHLAVSWMPALEKICEDFDTTNTSNNFRLWLTSYPSDKFPISVLQNGVKMTNEPPMGLQQNLMRSYTSEPVKNPEFFTGCPGKEKIFSKLLYGLCFFHALVQERRNYSSQGWNIKYGFNESDFQISVHQLQIFINEYKEVPFKAILYLTGECNYGGRVTDDRDRRCLMTILQDFYNINVIEDPNYSFSTVGHEYGLPKKFGYHDYIKKIEAIPMSPSIEVFGLHMNAGITRDLEVSRIFFDSMMRIQGLASVGDTSKQDKLLLTMTKNIYERLPNLFDLEEAQKKYPIAYMESMNTVLIQEMARYNVLLREIRESLEMLEKAVLGLIVMTLDLEVLLKHILNAKIPPTWIKASAYPSLKLLPSFINDFLQRLEFFQTWLDNGKPNTFWISGFSFVHAFLTGAMQNFARKFKIPIDKIDFDFEIMPAYQLNNAPIDGVYTYGTYLAGGRWNMETMELTESQPKVLWDLMPIIWFKPSEVTLIHIGKRYECPLYITSARFGTLKTTGHSTNYISMILLDTKLPVSHWIKRSLALLCQLDD</sequence>
<evidence type="ECO:0000313" key="28">
    <source>
        <dbReference type="Proteomes" id="UP001168972"/>
    </source>
</evidence>